<accession>A0A5A7QRR1</accession>
<feature type="non-terminal residue" evidence="2">
    <location>
        <position position="1"/>
    </location>
</feature>
<evidence type="ECO:0000313" key="2">
    <source>
        <dbReference type="EMBL" id="GER47097.1"/>
    </source>
</evidence>
<feature type="compositionally biased region" description="Polar residues" evidence="1">
    <location>
        <begin position="1"/>
        <end position="13"/>
    </location>
</feature>
<sequence length="544" mass="60003">GQLVPRQSTTHCPQTLRRLTPSSPRRQPPRRGGDERPRVPAEHQTPAVLLHPVPIPAGEELQQQASLPESIRAQVDRLEPRGPQPPPPPVQGLVPLDPVRPLTGHHVAYLPREVHLCHLQVLGFGPSRPESLERVEHGGIVMEGLVEPLQKTAAVVPVKLENRVHGQRLAFYGPDTKQARIQIGQGISHHATKFELDPYRLRQLSQFQTHLFQSVAVIGLRRPDSSESKNRRAARPHSQSLNQGRPLHPLFQAEIDHVDPISSGERLENRLVGREVREFEIRPRLVKMGLQNVAVRGAEGFRRANPVDPSGQGLGEVCGHLPHGPHLRDGQHADVLDQSIGQLRVPLLYGLRARHQHVNEPHAGLLRVHHNNRPRGLLLRRRDDFSRLLPSPRTAPPGITLRSSSPFEKPVKPPEDCPEIPIWVEKSSSDSMESTQPERSDGREETPSSPAAAAAAVVPIAISSCSSFSATSAMSEDFTLYPRTAKSSSMPASCGCGSGQRFDFPAVDAAESVLLRSRSLFICPIKFSGQITLGKMKDIEWVKA</sequence>
<dbReference type="AlphaFoldDB" id="A0A5A7QRR1"/>
<dbReference type="EMBL" id="BKCP01007737">
    <property type="protein sequence ID" value="GER47097.1"/>
    <property type="molecule type" value="Genomic_DNA"/>
</dbReference>
<keyword evidence="2" id="KW-0489">Methyltransferase</keyword>
<proteinExistence type="predicted"/>
<evidence type="ECO:0000256" key="1">
    <source>
        <dbReference type="SAM" id="MobiDB-lite"/>
    </source>
</evidence>
<dbReference type="Proteomes" id="UP000325081">
    <property type="component" value="Unassembled WGS sequence"/>
</dbReference>
<organism evidence="2 3">
    <name type="scientific">Striga asiatica</name>
    <name type="common">Asiatic witchweed</name>
    <name type="synonym">Buchnera asiatica</name>
    <dbReference type="NCBI Taxonomy" id="4170"/>
    <lineage>
        <taxon>Eukaryota</taxon>
        <taxon>Viridiplantae</taxon>
        <taxon>Streptophyta</taxon>
        <taxon>Embryophyta</taxon>
        <taxon>Tracheophyta</taxon>
        <taxon>Spermatophyta</taxon>
        <taxon>Magnoliopsida</taxon>
        <taxon>eudicotyledons</taxon>
        <taxon>Gunneridae</taxon>
        <taxon>Pentapetalae</taxon>
        <taxon>asterids</taxon>
        <taxon>lamiids</taxon>
        <taxon>Lamiales</taxon>
        <taxon>Orobanchaceae</taxon>
        <taxon>Buchnereae</taxon>
        <taxon>Striga</taxon>
    </lineage>
</organism>
<dbReference type="GO" id="GO:0008168">
    <property type="term" value="F:methyltransferase activity"/>
    <property type="evidence" value="ECO:0007669"/>
    <property type="project" value="UniProtKB-KW"/>
</dbReference>
<keyword evidence="3" id="KW-1185">Reference proteome</keyword>
<feature type="compositionally biased region" description="Basic and acidic residues" evidence="1">
    <location>
        <begin position="31"/>
        <end position="41"/>
    </location>
</feature>
<feature type="compositionally biased region" description="Basic and acidic residues" evidence="1">
    <location>
        <begin position="436"/>
        <end position="446"/>
    </location>
</feature>
<feature type="region of interest" description="Disordered" evidence="1">
    <location>
        <begin position="387"/>
        <end position="451"/>
    </location>
</feature>
<gene>
    <name evidence="2" type="ORF">STAS_24170</name>
</gene>
<keyword evidence="2" id="KW-0808">Transferase</keyword>
<reference evidence="3" key="1">
    <citation type="journal article" date="2019" name="Curr. Biol.">
        <title>Genome Sequence of Striga asiatica Provides Insight into the Evolution of Plant Parasitism.</title>
        <authorList>
            <person name="Yoshida S."/>
            <person name="Kim S."/>
            <person name="Wafula E.K."/>
            <person name="Tanskanen J."/>
            <person name="Kim Y.M."/>
            <person name="Honaas L."/>
            <person name="Yang Z."/>
            <person name="Spallek T."/>
            <person name="Conn C.E."/>
            <person name="Ichihashi Y."/>
            <person name="Cheong K."/>
            <person name="Cui S."/>
            <person name="Der J.P."/>
            <person name="Gundlach H."/>
            <person name="Jiao Y."/>
            <person name="Hori C."/>
            <person name="Ishida J.K."/>
            <person name="Kasahara H."/>
            <person name="Kiba T."/>
            <person name="Kim M.S."/>
            <person name="Koo N."/>
            <person name="Laohavisit A."/>
            <person name="Lee Y.H."/>
            <person name="Lumba S."/>
            <person name="McCourt P."/>
            <person name="Mortimer J.C."/>
            <person name="Mutuku J.M."/>
            <person name="Nomura T."/>
            <person name="Sasaki-Sekimoto Y."/>
            <person name="Seto Y."/>
            <person name="Wang Y."/>
            <person name="Wakatake T."/>
            <person name="Sakakibara H."/>
            <person name="Demura T."/>
            <person name="Yamaguchi S."/>
            <person name="Yoneyama K."/>
            <person name="Manabe R.I."/>
            <person name="Nelson D.C."/>
            <person name="Schulman A.H."/>
            <person name="Timko M.P."/>
            <person name="dePamphilis C.W."/>
            <person name="Choi D."/>
            <person name="Shirasu K."/>
        </authorList>
    </citation>
    <scope>NUCLEOTIDE SEQUENCE [LARGE SCALE GENOMIC DNA]</scope>
    <source>
        <strain evidence="3">cv. UVA1</strain>
    </source>
</reference>
<dbReference type="OrthoDB" id="1500393at2759"/>
<name>A0A5A7QRR1_STRAF</name>
<protein>
    <submittedName>
        <fullName evidence="2">Ribosomal RNA large subunit methyltransferase E</fullName>
    </submittedName>
</protein>
<comment type="caution">
    <text evidence="2">The sequence shown here is derived from an EMBL/GenBank/DDBJ whole genome shotgun (WGS) entry which is preliminary data.</text>
</comment>
<feature type="region of interest" description="Disordered" evidence="1">
    <location>
        <begin position="223"/>
        <end position="246"/>
    </location>
</feature>
<feature type="region of interest" description="Disordered" evidence="1">
    <location>
        <begin position="1"/>
        <end position="47"/>
    </location>
</feature>
<dbReference type="GO" id="GO:0032259">
    <property type="term" value="P:methylation"/>
    <property type="evidence" value="ECO:0007669"/>
    <property type="project" value="UniProtKB-KW"/>
</dbReference>
<evidence type="ECO:0000313" key="3">
    <source>
        <dbReference type="Proteomes" id="UP000325081"/>
    </source>
</evidence>